<evidence type="ECO:0000313" key="2">
    <source>
        <dbReference type="EMBL" id="PUU77896.1"/>
    </source>
</evidence>
<name>A0A2T6ZQZ9_TUBBO</name>
<feature type="region of interest" description="Disordered" evidence="1">
    <location>
        <begin position="1"/>
        <end position="54"/>
    </location>
</feature>
<organism evidence="2 3">
    <name type="scientific">Tuber borchii</name>
    <name type="common">White truffle</name>
    <dbReference type="NCBI Taxonomy" id="42251"/>
    <lineage>
        <taxon>Eukaryota</taxon>
        <taxon>Fungi</taxon>
        <taxon>Dikarya</taxon>
        <taxon>Ascomycota</taxon>
        <taxon>Pezizomycotina</taxon>
        <taxon>Pezizomycetes</taxon>
        <taxon>Pezizales</taxon>
        <taxon>Tuberaceae</taxon>
        <taxon>Tuber</taxon>
    </lineage>
</organism>
<comment type="caution">
    <text evidence="2">The sequence shown here is derived from an EMBL/GenBank/DDBJ whole genome shotgun (WGS) entry which is preliminary data.</text>
</comment>
<protein>
    <submittedName>
        <fullName evidence="2">Uncharacterized protein</fullName>
    </submittedName>
</protein>
<reference evidence="2 3" key="1">
    <citation type="submission" date="2017-04" db="EMBL/GenBank/DDBJ databases">
        <title>Draft genome sequence of Tuber borchii Vittad., a whitish edible truffle.</title>
        <authorList>
            <consortium name="DOE Joint Genome Institute"/>
            <person name="Murat C."/>
            <person name="Kuo A."/>
            <person name="Barry K.W."/>
            <person name="Clum A."/>
            <person name="Dockter R.B."/>
            <person name="Fauchery L."/>
            <person name="Iotti M."/>
            <person name="Kohler A."/>
            <person name="Labutti K."/>
            <person name="Lindquist E.A."/>
            <person name="Lipzen A."/>
            <person name="Ohm R.A."/>
            <person name="Wang M."/>
            <person name="Grigoriev I.V."/>
            <person name="Zambonelli A."/>
            <person name="Martin F.M."/>
        </authorList>
    </citation>
    <scope>NUCLEOTIDE SEQUENCE [LARGE SCALE GENOMIC DNA]</scope>
    <source>
        <strain evidence="2 3">Tbo3840</strain>
    </source>
</reference>
<feature type="compositionally biased region" description="Low complexity" evidence="1">
    <location>
        <begin position="81"/>
        <end position="92"/>
    </location>
</feature>
<evidence type="ECO:0000313" key="3">
    <source>
        <dbReference type="Proteomes" id="UP000244722"/>
    </source>
</evidence>
<feature type="region of interest" description="Disordered" evidence="1">
    <location>
        <begin position="81"/>
        <end position="191"/>
    </location>
</feature>
<feature type="compositionally biased region" description="Basic and acidic residues" evidence="1">
    <location>
        <begin position="14"/>
        <end position="28"/>
    </location>
</feature>
<gene>
    <name evidence="2" type="ORF">B9Z19DRAFT_1127597</name>
</gene>
<evidence type="ECO:0000256" key="1">
    <source>
        <dbReference type="SAM" id="MobiDB-lite"/>
    </source>
</evidence>
<proteinExistence type="predicted"/>
<feature type="compositionally biased region" description="Polar residues" evidence="1">
    <location>
        <begin position="223"/>
        <end position="240"/>
    </location>
</feature>
<sequence>MMDRPNARASAMKRKTEEAPETHGDANKKTKLYNNIRRPSSDTGSDYDDGEEGELTVVATAAPKIEASNAKGSVPKIKVNVSKASSKISKVITESKENGPRVSKANAGKQASNQTKPLKRKPKGTGDDSNEESRSPVVAKKAKVAKILSEALDEELSGSDGEVQKTHGKAKANKDHETPNTQKTKKNPTTAATLITSSTNQVGGILGREVAGRTSRNDLPGPSRTSPLSGGSGSRASHAQISEVDPPRNAFIVTDPNKPRPRGLGRLNFKETPAYTKLMEVATQVKHAARIMTDKLIDAKAASGKDSSTNAAQNTITDACEELEKFMQIYSPQVKFLSVEEHTALVKAAVQCLGDVETAELPDDDFQKVICAFLNGLELGENQATTVGLYPILELYKVGEEAGELSPDVKKLISSINACLIRKSKEAEARLVSPDYIPEDYLTKMQKRVLAMGNVSKPVYDDWDKFLKASAPPKAIQRAQRLTYADQVCAIYQPPLPVLKPVPKKGDWVKNHMISKIISKHRTNKRHETKMNNARKITREHKSYDAKPDDEPIVYSPCRRPLKFDETKEAREILEYDAVGRPLGLNEVEQAGDSIAYGPSGSTLEF</sequence>
<dbReference type="AlphaFoldDB" id="A0A2T6ZQZ9"/>
<dbReference type="Proteomes" id="UP000244722">
    <property type="component" value="Unassembled WGS sequence"/>
</dbReference>
<dbReference type="EMBL" id="NESQ01000136">
    <property type="protein sequence ID" value="PUU77896.1"/>
    <property type="molecule type" value="Genomic_DNA"/>
</dbReference>
<feature type="compositionally biased region" description="Low complexity" evidence="1">
    <location>
        <begin position="179"/>
        <end position="191"/>
    </location>
</feature>
<accession>A0A2T6ZQZ9</accession>
<feature type="region of interest" description="Disordered" evidence="1">
    <location>
        <begin position="211"/>
        <end position="267"/>
    </location>
</feature>
<dbReference type="OrthoDB" id="5419130at2759"/>
<keyword evidence="3" id="KW-1185">Reference proteome</keyword>
<feature type="compositionally biased region" description="Acidic residues" evidence="1">
    <location>
        <begin position="45"/>
        <end position="54"/>
    </location>
</feature>